<keyword evidence="1" id="KW-1133">Transmembrane helix</keyword>
<proteinExistence type="predicted"/>
<keyword evidence="1" id="KW-0472">Membrane</keyword>
<dbReference type="Pfam" id="PF20237">
    <property type="entry name" value="DUF6594"/>
    <property type="match status" value="1"/>
</dbReference>
<comment type="caution">
    <text evidence="3">The sequence shown here is derived from an EMBL/GenBank/DDBJ whole genome shotgun (WGS) entry which is preliminary data.</text>
</comment>
<evidence type="ECO:0000313" key="4">
    <source>
        <dbReference type="Proteomes" id="UP001590950"/>
    </source>
</evidence>
<dbReference type="Proteomes" id="UP001590950">
    <property type="component" value="Unassembled WGS sequence"/>
</dbReference>
<reference evidence="3 4" key="1">
    <citation type="submission" date="2024-09" db="EMBL/GenBank/DDBJ databases">
        <title>Rethinking Asexuality: The Enigmatic Case of Functional Sexual Genes in Lepraria (Stereocaulaceae).</title>
        <authorList>
            <person name="Doellman M."/>
            <person name="Sun Y."/>
            <person name="Barcenas-Pena A."/>
            <person name="Lumbsch H.T."/>
            <person name="Grewe F."/>
        </authorList>
    </citation>
    <scope>NUCLEOTIDE SEQUENCE [LARGE SCALE GENOMIC DNA]</scope>
    <source>
        <strain evidence="3 4">Mercado 3170</strain>
    </source>
</reference>
<evidence type="ECO:0000256" key="1">
    <source>
        <dbReference type="SAM" id="Phobius"/>
    </source>
</evidence>
<keyword evidence="1" id="KW-0812">Transmembrane</keyword>
<protein>
    <recommendedName>
        <fullName evidence="2">DUF6594 domain-containing protein</fullName>
    </recommendedName>
</protein>
<sequence length="103" mass="10892">MFGGLAPIEPMLIIILNPSRKTSLITLSIATVLFALALAFITKDTSGKDVLGATAAYAAALVVFVRTSMAPAVSGQNATVRVWDKAGFELDISSRIQCYNSVE</sequence>
<keyword evidence="4" id="KW-1185">Reference proteome</keyword>
<dbReference type="InterPro" id="IPR046529">
    <property type="entry name" value="DUF6594"/>
</dbReference>
<gene>
    <name evidence="3" type="ORF">N7G274_004993</name>
</gene>
<organism evidence="3 4">
    <name type="scientific">Stereocaulon virgatum</name>
    <dbReference type="NCBI Taxonomy" id="373712"/>
    <lineage>
        <taxon>Eukaryota</taxon>
        <taxon>Fungi</taxon>
        <taxon>Dikarya</taxon>
        <taxon>Ascomycota</taxon>
        <taxon>Pezizomycotina</taxon>
        <taxon>Lecanoromycetes</taxon>
        <taxon>OSLEUM clade</taxon>
        <taxon>Lecanoromycetidae</taxon>
        <taxon>Lecanorales</taxon>
        <taxon>Lecanorineae</taxon>
        <taxon>Stereocaulaceae</taxon>
        <taxon>Stereocaulon</taxon>
    </lineage>
</organism>
<evidence type="ECO:0000259" key="2">
    <source>
        <dbReference type="Pfam" id="PF20237"/>
    </source>
</evidence>
<feature type="domain" description="DUF6594" evidence="2">
    <location>
        <begin position="3"/>
        <end position="62"/>
    </location>
</feature>
<dbReference type="EMBL" id="JBEFKJ010000014">
    <property type="protein sequence ID" value="KAL2042500.1"/>
    <property type="molecule type" value="Genomic_DNA"/>
</dbReference>
<name>A0ABR4A9P8_9LECA</name>
<feature type="transmembrane region" description="Helical" evidence="1">
    <location>
        <begin position="24"/>
        <end position="42"/>
    </location>
</feature>
<evidence type="ECO:0000313" key="3">
    <source>
        <dbReference type="EMBL" id="KAL2042500.1"/>
    </source>
</evidence>
<accession>A0ABR4A9P8</accession>